<evidence type="ECO:0000256" key="1">
    <source>
        <dbReference type="SAM" id="SignalP"/>
    </source>
</evidence>
<comment type="caution">
    <text evidence="2">The sequence shown here is derived from an EMBL/GenBank/DDBJ whole genome shotgun (WGS) entry which is preliminary data.</text>
</comment>
<reference evidence="2" key="1">
    <citation type="submission" date="2022-11" db="EMBL/GenBank/DDBJ databases">
        <authorList>
            <person name="Petersen C."/>
        </authorList>
    </citation>
    <scope>NUCLEOTIDE SEQUENCE</scope>
    <source>
        <strain evidence="2">IBT 34128</strain>
    </source>
</reference>
<protein>
    <submittedName>
        <fullName evidence="2">Uncharacterized protein</fullName>
    </submittedName>
</protein>
<proteinExistence type="predicted"/>
<reference evidence="2" key="2">
    <citation type="journal article" date="2023" name="IMA Fungus">
        <title>Comparative genomic study of the Penicillium genus elucidates a diverse pangenome and 15 lateral gene transfer events.</title>
        <authorList>
            <person name="Petersen C."/>
            <person name="Sorensen T."/>
            <person name="Nielsen M.R."/>
            <person name="Sondergaard T.E."/>
            <person name="Sorensen J.L."/>
            <person name="Fitzpatrick D.A."/>
            <person name="Frisvad J.C."/>
            <person name="Nielsen K.L."/>
        </authorList>
    </citation>
    <scope>NUCLEOTIDE SEQUENCE</scope>
    <source>
        <strain evidence="2">IBT 34128</strain>
    </source>
</reference>
<evidence type="ECO:0000313" key="3">
    <source>
        <dbReference type="Proteomes" id="UP001141434"/>
    </source>
</evidence>
<feature type="chain" id="PRO_5040974963" evidence="1">
    <location>
        <begin position="19"/>
        <end position="82"/>
    </location>
</feature>
<feature type="signal peptide" evidence="1">
    <location>
        <begin position="1"/>
        <end position="18"/>
    </location>
</feature>
<keyword evidence="1" id="KW-0732">Signal</keyword>
<dbReference type="Proteomes" id="UP001141434">
    <property type="component" value="Unassembled WGS sequence"/>
</dbReference>
<dbReference type="AlphaFoldDB" id="A0A9W9FKI8"/>
<name>A0A9W9FKI8_9EURO</name>
<keyword evidence="3" id="KW-1185">Reference proteome</keyword>
<sequence>MQFLRLFLAAGFATLVASDCSVVQPGDRDPVATTPASGPQPSLYGNCDPNAPEPCCTAGLPSDRHIECKAMGDQYYCQIEGN</sequence>
<gene>
    <name evidence="2" type="ORF">NUU61_004082</name>
</gene>
<dbReference type="GeneID" id="81393832"/>
<evidence type="ECO:0000313" key="2">
    <source>
        <dbReference type="EMBL" id="KAJ5101860.1"/>
    </source>
</evidence>
<accession>A0A9W9FKI8</accession>
<organism evidence="2 3">
    <name type="scientific">Penicillium alfredii</name>
    <dbReference type="NCBI Taxonomy" id="1506179"/>
    <lineage>
        <taxon>Eukaryota</taxon>
        <taxon>Fungi</taxon>
        <taxon>Dikarya</taxon>
        <taxon>Ascomycota</taxon>
        <taxon>Pezizomycotina</taxon>
        <taxon>Eurotiomycetes</taxon>
        <taxon>Eurotiomycetidae</taxon>
        <taxon>Eurotiales</taxon>
        <taxon>Aspergillaceae</taxon>
        <taxon>Penicillium</taxon>
    </lineage>
</organism>
<dbReference type="EMBL" id="JAPMSZ010000005">
    <property type="protein sequence ID" value="KAJ5101860.1"/>
    <property type="molecule type" value="Genomic_DNA"/>
</dbReference>
<dbReference type="RefSeq" id="XP_056512691.1">
    <property type="nucleotide sequence ID" value="XM_056654664.1"/>
</dbReference>